<proteinExistence type="predicted"/>
<keyword evidence="2" id="KW-1133">Transmembrane helix</keyword>
<organism evidence="4 5">
    <name type="scientific">Pleurodeles waltl</name>
    <name type="common">Iberian ribbed newt</name>
    <dbReference type="NCBI Taxonomy" id="8319"/>
    <lineage>
        <taxon>Eukaryota</taxon>
        <taxon>Metazoa</taxon>
        <taxon>Chordata</taxon>
        <taxon>Craniata</taxon>
        <taxon>Vertebrata</taxon>
        <taxon>Euteleostomi</taxon>
        <taxon>Amphibia</taxon>
        <taxon>Batrachia</taxon>
        <taxon>Caudata</taxon>
        <taxon>Salamandroidea</taxon>
        <taxon>Salamandridae</taxon>
        <taxon>Pleurodelinae</taxon>
        <taxon>Pleurodeles</taxon>
    </lineage>
</organism>
<feature type="domain" description="Cilium assembly protein DZIP1" evidence="3">
    <location>
        <begin position="114"/>
        <end position="162"/>
    </location>
</feature>
<protein>
    <recommendedName>
        <fullName evidence="3">Cilium assembly protein DZIP1 domain-containing protein</fullName>
    </recommendedName>
</protein>
<feature type="compositionally biased region" description="Low complexity" evidence="1">
    <location>
        <begin position="201"/>
        <end position="212"/>
    </location>
</feature>
<feature type="compositionally biased region" description="Polar residues" evidence="1">
    <location>
        <begin position="249"/>
        <end position="264"/>
    </location>
</feature>
<feature type="region of interest" description="Disordered" evidence="1">
    <location>
        <begin position="201"/>
        <end position="290"/>
    </location>
</feature>
<evidence type="ECO:0000313" key="5">
    <source>
        <dbReference type="Proteomes" id="UP001066276"/>
    </source>
</evidence>
<dbReference type="Pfam" id="PF25977">
    <property type="entry name" value="DZIP1"/>
    <property type="match status" value="1"/>
</dbReference>
<keyword evidence="2" id="KW-0472">Membrane</keyword>
<evidence type="ECO:0000256" key="1">
    <source>
        <dbReference type="SAM" id="MobiDB-lite"/>
    </source>
</evidence>
<evidence type="ECO:0000313" key="4">
    <source>
        <dbReference type="EMBL" id="KAJ1117973.1"/>
    </source>
</evidence>
<dbReference type="EMBL" id="JANPWB010000012">
    <property type="protein sequence ID" value="KAJ1117973.1"/>
    <property type="molecule type" value="Genomic_DNA"/>
</dbReference>
<gene>
    <name evidence="4" type="ORF">NDU88_006168</name>
</gene>
<feature type="region of interest" description="Disordered" evidence="1">
    <location>
        <begin position="425"/>
        <end position="444"/>
    </location>
</feature>
<feature type="transmembrane region" description="Helical" evidence="2">
    <location>
        <begin position="88"/>
        <end position="112"/>
    </location>
</feature>
<evidence type="ECO:0000259" key="3">
    <source>
        <dbReference type="Pfam" id="PF25977"/>
    </source>
</evidence>
<keyword evidence="2" id="KW-0812">Transmembrane</keyword>
<comment type="caution">
    <text evidence="4">The sequence shown here is derived from an EMBL/GenBank/DDBJ whole genome shotgun (WGS) entry which is preliminary data.</text>
</comment>
<accession>A0AAV7NXB7</accession>
<sequence>MEAICVSLDIGQSKRIAKDQIEDTLGTSKQQLVNALKANPTLGQELRSILEQGLNEKLQSLGIQSIIQVTTEGMEAVVPSHGFSEQHYYIIAVICQTAVIAVNALILGVLFLQNVRAIPSDRFDKVLTSIEVNREQKERQEPCIHTIRKHLESQVNTSVQKSLSSNRLIFQVPITIEGRQNPNQECGLSFPTYICKLQAPSKYASKDSSPSKPKTPPLTSDDERDRGIVLRSGKGHLGHPPEVFHTCSKRCSSPSSEQSDTNPVENEEVVSHQTQREAERQTGSNVHKVQESKQLKSCLKHVKICSLVPTDTDSHGSEVEDTCLRLPRSLTKKTTVFQVPKRPYKRSHFFSPGTSEQSDSDSGGSDGGPKAIHYHNLPQSACSPVRGPGMQELSIPNAQTNHGFDRRPCCAINITKAYLKKDEIREQKSSISGPTTTVLGPCSL</sequence>
<keyword evidence="5" id="KW-1185">Reference proteome</keyword>
<name>A0AAV7NXB7_PLEWA</name>
<dbReference type="AlphaFoldDB" id="A0AAV7NXB7"/>
<dbReference type="InterPro" id="IPR058883">
    <property type="entry name" value="DZIP1_dom"/>
</dbReference>
<evidence type="ECO:0000256" key="2">
    <source>
        <dbReference type="SAM" id="Phobius"/>
    </source>
</evidence>
<feature type="compositionally biased region" description="Polar residues" evidence="1">
    <location>
        <begin position="429"/>
        <end position="438"/>
    </location>
</feature>
<feature type="region of interest" description="Disordered" evidence="1">
    <location>
        <begin position="343"/>
        <end position="399"/>
    </location>
</feature>
<dbReference type="Proteomes" id="UP001066276">
    <property type="component" value="Chromosome 8"/>
</dbReference>
<reference evidence="4" key="1">
    <citation type="journal article" date="2022" name="bioRxiv">
        <title>Sequencing and chromosome-scale assembly of the giantPleurodeles waltlgenome.</title>
        <authorList>
            <person name="Brown T."/>
            <person name="Elewa A."/>
            <person name="Iarovenko S."/>
            <person name="Subramanian E."/>
            <person name="Araus A.J."/>
            <person name="Petzold A."/>
            <person name="Susuki M."/>
            <person name="Suzuki K.-i.T."/>
            <person name="Hayashi T."/>
            <person name="Toyoda A."/>
            <person name="Oliveira C."/>
            <person name="Osipova E."/>
            <person name="Leigh N.D."/>
            <person name="Simon A."/>
            <person name="Yun M.H."/>
        </authorList>
    </citation>
    <scope>NUCLEOTIDE SEQUENCE</scope>
    <source>
        <strain evidence="4">20211129_DDA</strain>
        <tissue evidence="4">Liver</tissue>
    </source>
</reference>